<dbReference type="PANTHER" id="PTHR11254">
    <property type="entry name" value="HECT DOMAIN UBIQUITIN-PROTEIN LIGASE"/>
    <property type="match status" value="1"/>
</dbReference>
<comment type="caution">
    <text evidence="5">The sequence shown here is derived from an EMBL/GenBank/DDBJ whole genome shotgun (WGS) entry which is preliminary data.</text>
</comment>
<dbReference type="PROSITE" id="PS50237">
    <property type="entry name" value="HECT"/>
    <property type="match status" value="1"/>
</dbReference>
<dbReference type="Pfam" id="PF25916">
    <property type="entry name" value="AREL1_PH-like"/>
    <property type="match status" value="1"/>
</dbReference>
<feature type="transmembrane region" description="Helical" evidence="3">
    <location>
        <begin position="14"/>
        <end position="41"/>
    </location>
</feature>
<evidence type="ECO:0000313" key="6">
    <source>
        <dbReference type="Proteomes" id="UP000708208"/>
    </source>
</evidence>
<feature type="active site" description="Glycyl thioester intermediate" evidence="2">
    <location>
        <position position="755"/>
    </location>
</feature>
<dbReference type="InterPro" id="IPR000569">
    <property type="entry name" value="HECT_dom"/>
</dbReference>
<dbReference type="InterPro" id="IPR050409">
    <property type="entry name" value="E3_ubiq-protein_ligase"/>
</dbReference>
<dbReference type="OrthoDB" id="6057829at2759"/>
<dbReference type="FunFam" id="3.30.2160.10:FF:000008">
    <property type="entry name" value="Apoptosis-resistant E3 ubiquitin protein ligase 1"/>
    <property type="match status" value="1"/>
</dbReference>
<protein>
    <recommendedName>
        <fullName evidence="4">HECT domain-containing protein</fullName>
    </recommendedName>
</protein>
<keyword evidence="1" id="KW-0808">Transferase</keyword>
<accession>A0A8J2JEK2</accession>
<keyword evidence="3" id="KW-0812">Transmembrane</keyword>
<evidence type="ECO:0000313" key="5">
    <source>
        <dbReference type="EMBL" id="CAG7718986.1"/>
    </source>
</evidence>
<dbReference type="CDD" id="cd00078">
    <property type="entry name" value="HECTc"/>
    <property type="match status" value="1"/>
</dbReference>
<feature type="domain" description="HECT" evidence="4">
    <location>
        <begin position="446"/>
        <end position="788"/>
    </location>
</feature>
<evidence type="ECO:0000259" key="4">
    <source>
        <dbReference type="PROSITE" id="PS50237"/>
    </source>
</evidence>
<keyword evidence="2" id="KW-0833">Ubl conjugation pathway</keyword>
<keyword evidence="3" id="KW-0472">Membrane</keyword>
<evidence type="ECO:0000256" key="2">
    <source>
        <dbReference type="PROSITE-ProRule" id="PRU00104"/>
    </source>
</evidence>
<dbReference type="GO" id="GO:0061630">
    <property type="term" value="F:ubiquitin protein ligase activity"/>
    <property type="evidence" value="ECO:0007669"/>
    <property type="project" value="TreeGrafter"/>
</dbReference>
<gene>
    <name evidence="5" type="ORF">AFUS01_LOCUS8336</name>
</gene>
<keyword evidence="6" id="KW-1185">Reference proteome</keyword>
<dbReference type="Pfam" id="PF00632">
    <property type="entry name" value="HECT"/>
    <property type="match status" value="1"/>
</dbReference>
<dbReference type="GO" id="GO:0006511">
    <property type="term" value="P:ubiquitin-dependent protein catabolic process"/>
    <property type="evidence" value="ECO:0007669"/>
    <property type="project" value="TreeGrafter"/>
</dbReference>
<dbReference type="SMART" id="SM00119">
    <property type="entry name" value="HECTc"/>
    <property type="match status" value="1"/>
</dbReference>
<sequence>MRTPKHEGLNLRKVVNYLLVPTIVIMLEHFLILVAVAYWVWSKIKAYFTEVFKKQLFRIDLNWKVPGRVGETVILTVWILEKSSDPAVIQEIVNDLTIEIKKGDNVVVPVKELMFPDNEKELVSVQFKFSVRVAGEHWIKVFHRRRNIEGSPMKVEFLPLFVEPSKSTLLRACPLITWVKGVSEVLEIQLRDKYENNCKLFDVSLSSLKFSCRNADESIRPDETSAYYKHKFYPAAYSNRVVLSATFSRCGVYHGKITYKEQGIHNGEFSIIVISTEEKINFQTILNSSNPNWQAFEGRLLVHDQDLQKEMRKIFIYVCPSIIYVREYFLKIIPIKVANFRLSTMTKIDILMMNDKDSTYTFTITDKIQPKVTVEMSAQLARVVMAMFSHYLSRRIGGSENFDCKQRTFSKHLRDTNMELRFTIKQIKIARFDIIESSYKATKGFKAKDWYKNFRIEFKNEPGIDGGGLRREWLNILCTKFFENNSKGLFCSLGNSRLVHPNDSQKRSSQLKMYHYQLAGNIVGKCMFETACGDSYKQMVNGRFSRSFLAQILGLPPTYRHFEQDDPEFYLGKVRYILENDVNPMELTFSEEEYNADGKMIKVVDLITNGSKISVTNETKEEYLNVLARYRLATRVQKEVEAFLKGLHEIVPDDLLCNFDEFELELLMCGKSEFEVSDLRKNYSSSSWAWDTNSRKILDWFWAAINNMTDEEKGRLLQFTTGSALLPHGGFKSLDPKFNIEFSGRIGSLPTAQTCVNRICLSDHYTFEQFEKNLKTAIYEGSEGFGFA</sequence>
<dbReference type="AlphaFoldDB" id="A0A8J2JEK2"/>
<keyword evidence="3" id="KW-1133">Transmembrane helix</keyword>
<dbReference type="Proteomes" id="UP000708208">
    <property type="component" value="Unassembled WGS sequence"/>
</dbReference>
<evidence type="ECO:0000256" key="1">
    <source>
        <dbReference type="ARBA" id="ARBA00022679"/>
    </source>
</evidence>
<evidence type="ECO:0000256" key="3">
    <source>
        <dbReference type="SAM" id="Phobius"/>
    </source>
</evidence>
<organism evidence="5 6">
    <name type="scientific">Allacma fusca</name>
    <dbReference type="NCBI Taxonomy" id="39272"/>
    <lineage>
        <taxon>Eukaryota</taxon>
        <taxon>Metazoa</taxon>
        <taxon>Ecdysozoa</taxon>
        <taxon>Arthropoda</taxon>
        <taxon>Hexapoda</taxon>
        <taxon>Collembola</taxon>
        <taxon>Symphypleona</taxon>
        <taxon>Sminthuridae</taxon>
        <taxon>Allacma</taxon>
    </lineage>
</organism>
<proteinExistence type="predicted"/>
<dbReference type="GO" id="GO:0005829">
    <property type="term" value="C:cytosol"/>
    <property type="evidence" value="ECO:0007669"/>
    <property type="project" value="TreeGrafter"/>
</dbReference>
<dbReference type="GO" id="GO:0043066">
    <property type="term" value="P:negative regulation of apoptotic process"/>
    <property type="evidence" value="ECO:0007669"/>
    <property type="project" value="TreeGrafter"/>
</dbReference>
<dbReference type="PANTHER" id="PTHR11254:SF340">
    <property type="entry name" value="APOPTOSIS-RESISTANT E3 UBIQUITIN PROTEIN LIGASE 1"/>
    <property type="match status" value="1"/>
</dbReference>
<name>A0A8J2JEK2_9HEXA</name>
<reference evidence="5" key="1">
    <citation type="submission" date="2021-06" db="EMBL/GenBank/DDBJ databases">
        <authorList>
            <person name="Hodson N. C."/>
            <person name="Mongue J. A."/>
            <person name="Jaron S. K."/>
        </authorList>
    </citation>
    <scope>NUCLEOTIDE SEQUENCE</scope>
</reference>
<dbReference type="GO" id="GO:0000209">
    <property type="term" value="P:protein polyubiquitination"/>
    <property type="evidence" value="ECO:0007669"/>
    <property type="project" value="TreeGrafter"/>
</dbReference>
<dbReference type="EMBL" id="CAJVCH010057669">
    <property type="protein sequence ID" value="CAG7718986.1"/>
    <property type="molecule type" value="Genomic_DNA"/>
</dbReference>
<dbReference type="InterPro" id="IPR058738">
    <property type="entry name" value="PH-like_AREL1"/>
</dbReference>